<evidence type="ECO:0000313" key="3">
    <source>
        <dbReference type="Proteomes" id="UP001651050"/>
    </source>
</evidence>
<gene>
    <name evidence="2" type="ORF">M1843_19430</name>
</gene>
<dbReference type="Gene3D" id="1.20.120.450">
    <property type="entry name" value="dinb family like domain"/>
    <property type="match status" value="1"/>
</dbReference>
<keyword evidence="3" id="KW-1185">Reference proteome</keyword>
<dbReference type="InterPro" id="IPR017517">
    <property type="entry name" value="Maleyloyr_isom"/>
</dbReference>
<feature type="domain" description="Mycothiol-dependent maleylpyruvate isomerase metal-binding" evidence="1">
    <location>
        <begin position="21"/>
        <end position="157"/>
    </location>
</feature>
<protein>
    <submittedName>
        <fullName evidence="2">Maleylpyruvate isomerase family mycothiol-dependent enzyme</fullName>
    </submittedName>
</protein>
<dbReference type="EMBL" id="JALQCY010000008">
    <property type="protein sequence ID" value="MCK9795923.1"/>
    <property type="molecule type" value="Genomic_DNA"/>
</dbReference>
<dbReference type="InterPro" id="IPR024344">
    <property type="entry name" value="MDMPI_metal-binding"/>
</dbReference>
<dbReference type="NCBIfam" id="TIGR03083">
    <property type="entry name" value="maleylpyruvate isomerase family mycothiol-dependent enzyme"/>
    <property type="match status" value="1"/>
</dbReference>
<sequence>MPARTDLVTDPRVRDDLLLARRGTAFFSRKLGELTEAELSGPSRVPGWTRAHVVAHVGYHARALARVVEGVRTGVAAPMYPSARARDEELELGATLPAVALRHLHSHAAVHLDVEWRDLAPERWELTVALDDDGVAVPVAETPWRRAREVWLGALDLGTGAGVDDLPRAVTDRIAAVPA</sequence>
<proteinExistence type="predicted"/>
<evidence type="ECO:0000313" key="2">
    <source>
        <dbReference type="EMBL" id="MCK9795923.1"/>
    </source>
</evidence>
<comment type="caution">
    <text evidence="2">The sequence shown here is derived from an EMBL/GenBank/DDBJ whole genome shotgun (WGS) entry which is preliminary data.</text>
</comment>
<organism evidence="2 3">
    <name type="scientific">Isoptericola peretonis</name>
    <dbReference type="NCBI Taxonomy" id="2918523"/>
    <lineage>
        <taxon>Bacteria</taxon>
        <taxon>Bacillati</taxon>
        <taxon>Actinomycetota</taxon>
        <taxon>Actinomycetes</taxon>
        <taxon>Micrococcales</taxon>
        <taxon>Promicromonosporaceae</taxon>
        <taxon>Isoptericola</taxon>
    </lineage>
</organism>
<dbReference type="InterPro" id="IPR034660">
    <property type="entry name" value="DinB/YfiT-like"/>
</dbReference>
<dbReference type="GO" id="GO:0016853">
    <property type="term" value="F:isomerase activity"/>
    <property type="evidence" value="ECO:0007669"/>
    <property type="project" value="UniProtKB-KW"/>
</dbReference>
<name>A0ABT0J8V8_9MICO</name>
<dbReference type="SUPFAM" id="SSF109854">
    <property type="entry name" value="DinB/YfiT-like putative metalloenzymes"/>
    <property type="match status" value="1"/>
</dbReference>
<reference evidence="2 3" key="1">
    <citation type="submission" date="2022-02" db="EMBL/GenBank/DDBJ databases">
        <title>The car tank lid bacteriome: a reservoir of bacteria with potential in bioremediation of fuel.</title>
        <authorList>
            <person name="Vidal-Verdu A."/>
            <person name="Gomez-Martinez D."/>
            <person name="Latorre-Perez A."/>
            <person name="Pereto J."/>
            <person name="Porcar M."/>
        </authorList>
    </citation>
    <scope>NUCLEOTIDE SEQUENCE [LARGE SCALE GENOMIC DNA]</scope>
    <source>
        <strain evidence="2 3">4D.3</strain>
    </source>
</reference>
<keyword evidence="2" id="KW-0413">Isomerase</keyword>
<dbReference type="Proteomes" id="UP001651050">
    <property type="component" value="Unassembled WGS sequence"/>
</dbReference>
<accession>A0ABT0J8V8</accession>
<dbReference type="RefSeq" id="WP_416345780.1">
    <property type="nucleotide sequence ID" value="NZ_JALQCY010000008.1"/>
</dbReference>
<evidence type="ECO:0000259" key="1">
    <source>
        <dbReference type="Pfam" id="PF11716"/>
    </source>
</evidence>
<dbReference type="Pfam" id="PF11716">
    <property type="entry name" value="MDMPI_N"/>
    <property type="match status" value="1"/>
</dbReference>